<dbReference type="GO" id="GO:0005783">
    <property type="term" value="C:endoplasmic reticulum"/>
    <property type="evidence" value="ECO:0007669"/>
    <property type="project" value="TreeGrafter"/>
</dbReference>
<sequence length="280" mass="32392">MVVAIKFPKVYFLLWVLFIAFSVRIKSRNGSVFNDNLKFLDEIDSLSLVVAHPDDEVMFFAPTILELDSRLPPNVEFNVVCLSKGGADELGDTRVQELKESVNLLLANSKRQYQLQQHDYPDGHEETWDQESVQSTIKDSVLQGRRSSVLLTFDDKGVSKHVNHIACHEAVSNLVQDESNVKAALYLDSYGDNIVLKYSAFFWEIWKLTRDWFLHRVLPTSSYNENKPATEITLMSDYSSYILSFASMLHSHKSQMVWFRYGWWTFSRFVFVNDLKVVNK</sequence>
<proteinExistence type="inferred from homology"/>
<evidence type="ECO:0000256" key="1">
    <source>
        <dbReference type="ARBA" id="ARBA00006066"/>
    </source>
</evidence>
<evidence type="ECO:0000313" key="4">
    <source>
        <dbReference type="Proteomes" id="UP000187013"/>
    </source>
</evidence>
<dbReference type="GO" id="GO:0006506">
    <property type="term" value="P:GPI anchor biosynthetic process"/>
    <property type="evidence" value="ECO:0007669"/>
    <property type="project" value="UniProtKB-UniPathway"/>
</dbReference>
<dbReference type="EC" id="3.5.1.89" evidence="2"/>
<dbReference type="OrthoDB" id="440160at2759"/>
<gene>
    <name evidence="3" type="ORF">ZYGR_0AD03550</name>
</gene>
<accession>A0A1Q3A640</accession>
<dbReference type="Proteomes" id="UP000187013">
    <property type="component" value="Unassembled WGS sequence"/>
</dbReference>
<dbReference type="SUPFAM" id="SSF102588">
    <property type="entry name" value="LmbE-like"/>
    <property type="match status" value="1"/>
</dbReference>
<dbReference type="Pfam" id="PF02585">
    <property type="entry name" value="PIG-L"/>
    <property type="match status" value="1"/>
</dbReference>
<dbReference type="UniPathway" id="UPA00196"/>
<dbReference type="GO" id="GO:0016020">
    <property type="term" value="C:membrane"/>
    <property type="evidence" value="ECO:0007669"/>
    <property type="project" value="GOC"/>
</dbReference>
<dbReference type="AlphaFoldDB" id="A0A1Q3A640"/>
<dbReference type="InterPro" id="IPR024078">
    <property type="entry name" value="LmbE-like_dom_sf"/>
</dbReference>
<dbReference type="GO" id="GO:0000225">
    <property type="term" value="F:N-acetylglucosaminylphosphatidylinositol deacetylase activity"/>
    <property type="evidence" value="ECO:0007669"/>
    <property type="project" value="UniProtKB-EC"/>
</dbReference>
<evidence type="ECO:0000256" key="2">
    <source>
        <dbReference type="ARBA" id="ARBA00012176"/>
    </source>
</evidence>
<dbReference type="InterPro" id="IPR003737">
    <property type="entry name" value="GlcNAc_PI_deacetylase-related"/>
</dbReference>
<dbReference type="EMBL" id="BDGX01000030">
    <property type="protein sequence ID" value="GAV51172.1"/>
    <property type="molecule type" value="Genomic_DNA"/>
</dbReference>
<name>A0A1Q3A640_ZYGRO</name>
<reference evidence="3 4" key="1">
    <citation type="submission" date="2016-08" db="EMBL/GenBank/DDBJ databases">
        <title>Draft genome sequence of allopolyploid Zygosaccharomyces rouxii.</title>
        <authorList>
            <person name="Watanabe J."/>
            <person name="Uehara K."/>
            <person name="Mogi Y."/>
            <person name="Tsukioka Y."/>
        </authorList>
    </citation>
    <scope>NUCLEOTIDE SEQUENCE [LARGE SCALE GENOMIC DNA]</scope>
    <source>
        <strain evidence="3 4">NBRC 110957</strain>
    </source>
</reference>
<comment type="similarity">
    <text evidence="1">Belongs to the PIGL family.</text>
</comment>
<organism evidence="3 4">
    <name type="scientific">Zygosaccharomyces rouxii</name>
    <dbReference type="NCBI Taxonomy" id="4956"/>
    <lineage>
        <taxon>Eukaryota</taxon>
        <taxon>Fungi</taxon>
        <taxon>Dikarya</taxon>
        <taxon>Ascomycota</taxon>
        <taxon>Saccharomycotina</taxon>
        <taxon>Saccharomycetes</taxon>
        <taxon>Saccharomycetales</taxon>
        <taxon>Saccharomycetaceae</taxon>
        <taxon>Zygosaccharomyces</taxon>
    </lineage>
</organism>
<dbReference type="eggNOG" id="KOG3332">
    <property type="taxonomic scope" value="Eukaryota"/>
</dbReference>
<protein>
    <recommendedName>
        <fullName evidence="2">N-acetylglucosaminylphosphatidylinositol deacetylase</fullName>
        <ecNumber evidence="2">3.5.1.89</ecNumber>
    </recommendedName>
</protein>
<dbReference type="Gene3D" id="3.40.50.10320">
    <property type="entry name" value="LmbE-like"/>
    <property type="match status" value="1"/>
</dbReference>
<comment type="caution">
    <text evidence="3">The sequence shown here is derived from an EMBL/GenBank/DDBJ whole genome shotgun (WGS) entry which is preliminary data.</text>
</comment>
<dbReference type="PANTHER" id="PTHR12993:SF11">
    <property type="entry name" value="N-ACETYLGLUCOSAMINYL-PHOSPHATIDYLINOSITOL DE-N-ACETYLASE"/>
    <property type="match status" value="1"/>
</dbReference>
<evidence type="ECO:0000313" key="3">
    <source>
        <dbReference type="EMBL" id="GAV51172.1"/>
    </source>
</evidence>
<dbReference type="OMA" id="YVLESVN"/>
<dbReference type="PANTHER" id="PTHR12993">
    <property type="entry name" value="N-ACETYLGLUCOSAMINYL-PHOSPHATIDYLINOSITOL DE-N-ACETYLASE-RELATED"/>
    <property type="match status" value="1"/>
</dbReference>